<evidence type="ECO:0000256" key="7">
    <source>
        <dbReference type="ARBA" id="ARBA00023291"/>
    </source>
</evidence>
<keyword evidence="7" id="KW-0003">3Fe-4S</keyword>
<sequence length="62" mass="6818">MKITIDEDRCRGHGVCCTVSPEVFDLSDDGYAVTEQPDVPQEFEQAARSAAMSCPERAITCH</sequence>
<gene>
    <name evidence="10" type="ORF">ACM01_07045</name>
</gene>
<dbReference type="AlphaFoldDB" id="A0A0J7ZLH4"/>
<dbReference type="Pfam" id="PF13459">
    <property type="entry name" value="Fer4_15"/>
    <property type="match status" value="1"/>
</dbReference>
<dbReference type="PROSITE" id="PS51379">
    <property type="entry name" value="4FE4S_FER_2"/>
    <property type="match status" value="1"/>
</dbReference>
<dbReference type="GO" id="GO:0009055">
    <property type="term" value="F:electron transfer activity"/>
    <property type="evidence" value="ECO:0007669"/>
    <property type="project" value="UniProtKB-UniRule"/>
</dbReference>
<dbReference type="Proteomes" id="UP000037432">
    <property type="component" value="Unassembled WGS sequence"/>
</dbReference>
<organism evidence="10 11">
    <name type="scientific">Streptomyces viridochromogenes</name>
    <dbReference type="NCBI Taxonomy" id="1938"/>
    <lineage>
        <taxon>Bacteria</taxon>
        <taxon>Bacillati</taxon>
        <taxon>Actinomycetota</taxon>
        <taxon>Actinomycetes</taxon>
        <taxon>Kitasatosporales</taxon>
        <taxon>Streptomycetaceae</taxon>
        <taxon>Streptomyces</taxon>
    </lineage>
</organism>
<evidence type="ECO:0000256" key="8">
    <source>
        <dbReference type="RuleBase" id="RU368020"/>
    </source>
</evidence>
<dbReference type="PANTHER" id="PTHR36923">
    <property type="entry name" value="FERREDOXIN"/>
    <property type="match status" value="1"/>
</dbReference>
<dbReference type="EMBL" id="LFNT01000005">
    <property type="protein sequence ID" value="KMS75978.1"/>
    <property type="molecule type" value="Genomic_DNA"/>
</dbReference>
<dbReference type="GO" id="GO:0005506">
    <property type="term" value="F:iron ion binding"/>
    <property type="evidence" value="ECO:0007669"/>
    <property type="project" value="UniProtKB-UniRule"/>
</dbReference>
<comment type="function">
    <text evidence="8">Ferredoxins are iron-sulfur proteins that transfer electrons in a wide variety of metabolic reactions.</text>
</comment>
<keyword evidence="6 8" id="KW-0411">Iron-sulfur</keyword>
<evidence type="ECO:0000256" key="4">
    <source>
        <dbReference type="ARBA" id="ARBA00022982"/>
    </source>
</evidence>
<dbReference type="InterPro" id="IPR001080">
    <property type="entry name" value="3Fe4S_ferredoxin"/>
</dbReference>
<evidence type="ECO:0000256" key="2">
    <source>
        <dbReference type="ARBA" id="ARBA00022448"/>
    </source>
</evidence>
<dbReference type="PANTHER" id="PTHR36923:SF3">
    <property type="entry name" value="FERREDOXIN"/>
    <property type="match status" value="1"/>
</dbReference>
<dbReference type="InterPro" id="IPR051269">
    <property type="entry name" value="Fe-S_cluster_ET"/>
</dbReference>
<comment type="cofactor">
    <cofactor evidence="1">
        <name>[3Fe-4S] cluster</name>
        <dbReference type="ChEBI" id="CHEBI:21137"/>
    </cofactor>
</comment>
<evidence type="ECO:0000313" key="11">
    <source>
        <dbReference type="Proteomes" id="UP000037432"/>
    </source>
</evidence>
<accession>A0A0J7ZLH4</accession>
<reference evidence="10 11" key="1">
    <citation type="submission" date="2015-06" db="EMBL/GenBank/DDBJ databases">
        <authorList>
            <person name="Ju K.-S."/>
            <person name="Doroghazi J.R."/>
            <person name="Metcalf W.W."/>
        </authorList>
    </citation>
    <scope>NUCLEOTIDE SEQUENCE [LARGE SCALE GENOMIC DNA]</scope>
    <source>
        <strain evidence="10 11">NRRL 3414</strain>
    </source>
</reference>
<keyword evidence="3 8" id="KW-0479">Metal-binding</keyword>
<dbReference type="GO" id="GO:0051538">
    <property type="term" value="F:3 iron, 4 sulfur cluster binding"/>
    <property type="evidence" value="ECO:0007669"/>
    <property type="project" value="UniProtKB-KW"/>
</dbReference>
<evidence type="ECO:0000259" key="9">
    <source>
        <dbReference type="PROSITE" id="PS51379"/>
    </source>
</evidence>
<keyword evidence="2 8" id="KW-0813">Transport</keyword>
<keyword evidence="4 8" id="KW-0249">Electron transport</keyword>
<dbReference type="SUPFAM" id="SSF54862">
    <property type="entry name" value="4Fe-4S ferredoxins"/>
    <property type="match status" value="1"/>
</dbReference>
<proteinExistence type="predicted"/>
<keyword evidence="5 8" id="KW-0408">Iron</keyword>
<evidence type="ECO:0000256" key="1">
    <source>
        <dbReference type="ARBA" id="ARBA00001927"/>
    </source>
</evidence>
<dbReference type="RefSeq" id="WP_048580216.1">
    <property type="nucleotide sequence ID" value="NZ_LFNT01000005.1"/>
</dbReference>
<evidence type="ECO:0000256" key="6">
    <source>
        <dbReference type="ARBA" id="ARBA00023014"/>
    </source>
</evidence>
<feature type="domain" description="4Fe-4S ferredoxin-type" evidence="9">
    <location>
        <begin position="1"/>
        <end position="29"/>
    </location>
</feature>
<name>A0A0J7ZLH4_STRVR</name>
<dbReference type="Gene3D" id="3.30.70.20">
    <property type="match status" value="1"/>
</dbReference>
<dbReference type="PATRIC" id="fig|1938.3.peg.542"/>
<comment type="caution">
    <text evidence="10">The sequence shown here is derived from an EMBL/GenBank/DDBJ whole genome shotgun (WGS) entry which is preliminary data.</text>
</comment>
<evidence type="ECO:0000256" key="5">
    <source>
        <dbReference type="ARBA" id="ARBA00023004"/>
    </source>
</evidence>
<dbReference type="OrthoDB" id="9803319at2"/>
<evidence type="ECO:0000256" key="3">
    <source>
        <dbReference type="ARBA" id="ARBA00022723"/>
    </source>
</evidence>
<protein>
    <recommendedName>
        <fullName evidence="8">Ferredoxin</fullName>
    </recommendedName>
</protein>
<evidence type="ECO:0000313" key="10">
    <source>
        <dbReference type="EMBL" id="KMS75978.1"/>
    </source>
</evidence>
<dbReference type="InterPro" id="IPR017896">
    <property type="entry name" value="4Fe4S_Fe-S-bd"/>
</dbReference>
<dbReference type="PRINTS" id="PR00352">
    <property type="entry name" value="3FE4SFRDOXIN"/>
</dbReference>